<keyword evidence="3" id="KW-1185">Reference proteome</keyword>
<dbReference type="InterPro" id="IPR029063">
    <property type="entry name" value="SAM-dependent_MTases_sf"/>
</dbReference>
<dbReference type="CDD" id="cd02440">
    <property type="entry name" value="AdoMet_MTases"/>
    <property type="match status" value="1"/>
</dbReference>
<dbReference type="PANTHER" id="PTHR14614">
    <property type="entry name" value="HEPATOCELLULAR CARCINOMA-ASSOCIATED ANTIGEN"/>
    <property type="match status" value="1"/>
</dbReference>
<evidence type="ECO:0000313" key="3">
    <source>
        <dbReference type="Proteomes" id="UP000054007"/>
    </source>
</evidence>
<feature type="region of interest" description="Disordered" evidence="1">
    <location>
        <begin position="52"/>
        <end position="75"/>
    </location>
</feature>
<dbReference type="GO" id="GO:0032259">
    <property type="term" value="P:methylation"/>
    <property type="evidence" value="ECO:0007669"/>
    <property type="project" value="UniProtKB-KW"/>
</dbReference>
<dbReference type="OrthoDB" id="433955at2759"/>
<evidence type="ECO:0000313" key="2">
    <source>
        <dbReference type="EMBL" id="KIY71397.1"/>
    </source>
</evidence>
<dbReference type="AlphaFoldDB" id="A0A0D7BLS3"/>
<dbReference type="EMBL" id="KN880455">
    <property type="protein sequence ID" value="KIY71397.1"/>
    <property type="molecule type" value="Genomic_DNA"/>
</dbReference>
<organism evidence="2 3">
    <name type="scientific">Cylindrobasidium torrendii FP15055 ss-10</name>
    <dbReference type="NCBI Taxonomy" id="1314674"/>
    <lineage>
        <taxon>Eukaryota</taxon>
        <taxon>Fungi</taxon>
        <taxon>Dikarya</taxon>
        <taxon>Basidiomycota</taxon>
        <taxon>Agaricomycotina</taxon>
        <taxon>Agaricomycetes</taxon>
        <taxon>Agaricomycetidae</taxon>
        <taxon>Agaricales</taxon>
        <taxon>Marasmiineae</taxon>
        <taxon>Physalacriaceae</taxon>
        <taxon>Cylindrobasidium</taxon>
    </lineage>
</organism>
<evidence type="ECO:0000256" key="1">
    <source>
        <dbReference type="SAM" id="MobiDB-lite"/>
    </source>
</evidence>
<gene>
    <name evidence="2" type="ORF">CYLTODRAFT_333040</name>
</gene>
<dbReference type="PANTHER" id="PTHR14614:SF147">
    <property type="entry name" value="S-ADENOSYLMETHIONINE-DEPENDENT METHYLTRANSFERASE OF THE SEVEN BETA-STRAND FAMILY"/>
    <property type="match status" value="1"/>
</dbReference>
<reference evidence="2 3" key="1">
    <citation type="journal article" date="2015" name="Fungal Genet. Biol.">
        <title>Evolution of novel wood decay mechanisms in Agaricales revealed by the genome sequences of Fistulina hepatica and Cylindrobasidium torrendii.</title>
        <authorList>
            <person name="Floudas D."/>
            <person name="Held B.W."/>
            <person name="Riley R."/>
            <person name="Nagy L.G."/>
            <person name="Koehler G."/>
            <person name="Ransdell A.S."/>
            <person name="Younus H."/>
            <person name="Chow J."/>
            <person name="Chiniquy J."/>
            <person name="Lipzen A."/>
            <person name="Tritt A."/>
            <person name="Sun H."/>
            <person name="Haridas S."/>
            <person name="LaButti K."/>
            <person name="Ohm R.A."/>
            <person name="Kues U."/>
            <person name="Blanchette R.A."/>
            <person name="Grigoriev I.V."/>
            <person name="Minto R.E."/>
            <person name="Hibbett D.S."/>
        </authorList>
    </citation>
    <scope>NUCLEOTIDE SEQUENCE [LARGE SCALE GENOMIC DNA]</scope>
    <source>
        <strain evidence="2 3">FP15055 ss-10</strain>
    </source>
</reference>
<dbReference type="Pfam" id="PF10294">
    <property type="entry name" value="Methyltransf_16"/>
    <property type="match status" value="1"/>
</dbReference>
<feature type="non-terminal residue" evidence="2">
    <location>
        <position position="1"/>
    </location>
</feature>
<dbReference type="Gene3D" id="3.40.50.150">
    <property type="entry name" value="Vaccinia Virus protein VP39"/>
    <property type="match status" value="1"/>
</dbReference>
<dbReference type="SUPFAM" id="SSF53335">
    <property type="entry name" value="S-adenosyl-L-methionine-dependent methyltransferases"/>
    <property type="match status" value="1"/>
</dbReference>
<name>A0A0D7BLS3_9AGAR</name>
<dbReference type="Proteomes" id="UP000054007">
    <property type="component" value="Unassembled WGS sequence"/>
</dbReference>
<protein>
    <submittedName>
        <fullName evidence="2">S-adenosyl-L-methionine-dependent methyltransferase</fullName>
    </submittedName>
</protein>
<accession>A0A0D7BLS3</accession>
<proteinExistence type="predicted"/>
<feature type="compositionally biased region" description="Acidic residues" evidence="1">
    <location>
        <begin position="56"/>
        <end position="72"/>
    </location>
</feature>
<dbReference type="InterPro" id="IPR019410">
    <property type="entry name" value="Methyltransf_16"/>
</dbReference>
<sequence>PTTFLPPLGRLSSLPVEALIHALDTLSAYYWPLPLPNKTDHAIHDVSVPDSGYASAEEEEEVDSDSDNEEGREDPFERAHAFRWLTTLLARADDPIVLELAGVLLERLAATPDSQPTECAVTRVFNFSNGVKVEMNDEPVTATDHTSVGLQSWASSIHLSERMCADPETYNLRGRILELGAGTGLVSIAAAKISNAELIVATDFHPDVLANLQVNVDANKCDVQVEKLDWAAPPYGDTPFDAPFDVILAADCIYHVDHARWIRGVVEKLLAKDGTFWMMFALRSIGRHEGLADIVDEVFNANATDGLVVHQRLDVQRTQGIGRPDEGGYRLLQIRW</sequence>
<dbReference type="STRING" id="1314674.A0A0D7BLS3"/>
<keyword evidence="2" id="KW-0808">Transferase</keyword>
<dbReference type="GO" id="GO:0008757">
    <property type="term" value="F:S-adenosylmethionine-dependent methyltransferase activity"/>
    <property type="evidence" value="ECO:0007669"/>
    <property type="project" value="UniProtKB-ARBA"/>
</dbReference>
<keyword evidence="2" id="KW-0489">Methyltransferase</keyword>
<feature type="non-terminal residue" evidence="2">
    <location>
        <position position="336"/>
    </location>
</feature>